<evidence type="ECO:0000256" key="3">
    <source>
        <dbReference type="ARBA" id="ARBA00022448"/>
    </source>
</evidence>
<dbReference type="PANTHER" id="PTHR30026:SF20">
    <property type="entry name" value="OUTER MEMBRANE PROTEIN TOLC"/>
    <property type="match status" value="1"/>
</dbReference>
<keyword evidence="8" id="KW-0732">Signal</keyword>
<evidence type="ECO:0000256" key="1">
    <source>
        <dbReference type="ARBA" id="ARBA00004442"/>
    </source>
</evidence>
<evidence type="ECO:0000256" key="6">
    <source>
        <dbReference type="ARBA" id="ARBA00023136"/>
    </source>
</evidence>
<dbReference type="InterPro" id="IPR003423">
    <property type="entry name" value="OMP_efflux"/>
</dbReference>
<evidence type="ECO:0000256" key="8">
    <source>
        <dbReference type="SAM" id="SignalP"/>
    </source>
</evidence>
<dbReference type="Gene3D" id="1.20.1600.10">
    <property type="entry name" value="Outer membrane efflux proteins (OEP)"/>
    <property type="match status" value="1"/>
</dbReference>
<evidence type="ECO:0000313" key="9">
    <source>
        <dbReference type="EMBL" id="TWF42285.1"/>
    </source>
</evidence>
<sequence length="459" mass="50827">MNASHRKMILLGSAILCSLRVYAQQKTLHIKDVLTLVQSSQPQIKAYEEQTKSSQYNISLAKNTLLPDVNIGYQAGYATYNNITGMSYPGLILPISGPPSAGNIYDPVPGTAAGIMLKWNPLTFGQRSAAIEKATAQYKLANSTYNDALFRQQYAALSVYLDAVYLQKLMQTYQANIDRTNAGLQQSLVFTREGLRPGIDTTQFQSALAQAKTDLLIVQRQYYAQLAELTRITGLPDPPNHLFLADTTLLSQLPQMADTTAGPTANPLYQYYQVKKEVTQTSLKEITRTWRPKLDLWANAYARGSGVKADGSIDKADGWSLSHKNYGAGVQISFPILQFSEVQLKKKQYSAMLKADEAQLDQVTLNLQKQKEASRYNYDQNILITKQAVVQSQAARFAFEGLKLSYASGLVDFTRLIQGQYDLLKAETGEAGAFLQAWRALLDIAVANGQLATFTDNLK</sequence>
<evidence type="ECO:0000256" key="2">
    <source>
        <dbReference type="ARBA" id="ARBA00007613"/>
    </source>
</evidence>
<keyword evidence="5" id="KW-0812">Transmembrane</keyword>
<evidence type="ECO:0000256" key="7">
    <source>
        <dbReference type="ARBA" id="ARBA00023237"/>
    </source>
</evidence>
<dbReference type="SUPFAM" id="SSF56954">
    <property type="entry name" value="Outer membrane efflux proteins (OEP)"/>
    <property type="match status" value="1"/>
</dbReference>
<name>A0A561PW11_9BACT</name>
<protein>
    <submittedName>
        <fullName evidence="9">Outer membrane protein TolC</fullName>
    </submittedName>
</protein>
<comment type="caution">
    <text evidence="9">The sequence shown here is derived from an EMBL/GenBank/DDBJ whole genome shotgun (WGS) entry which is preliminary data.</text>
</comment>
<comment type="subcellular location">
    <subcellularLocation>
        <location evidence="1">Cell outer membrane</location>
    </subcellularLocation>
</comment>
<dbReference type="EMBL" id="VIWO01000002">
    <property type="protein sequence ID" value="TWF42285.1"/>
    <property type="molecule type" value="Genomic_DNA"/>
</dbReference>
<keyword evidence="7" id="KW-0998">Cell outer membrane</keyword>
<dbReference type="PANTHER" id="PTHR30026">
    <property type="entry name" value="OUTER MEMBRANE PROTEIN TOLC"/>
    <property type="match status" value="1"/>
</dbReference>
<dbReference type="GO" id="GO:1990281">
    <property type="term" value="C:efflux pump complex"/>
    <property type="evidence" value="ECO:0007669"/>
    <property type="project" value="TreeGrafter"/>
</dbReference>
<accession>A0A561PW11</accession>
<evidence type="ECO:0000313" key="10">
    <source>
        <dbReference type="Proteomes" id="UP000320811"/>
    </source>
</evidence>
<feature type="signal peptide" evidence="8">
    <location>
        <begin position="1"/>
        <end position="23"/>
    </location>
</feature>
<dbReference type="Pfam" id="PF02321">
    <property type="entry name" value="OEP"/>
    <property type="match status" value="1"/>
</dbReference>
<dbReference type="InterPro" id="IPR051906">
    <property type="entry name" value="TolC-like"/>
</dbReference>
<gene>
    <name evidence="9" type="ORF">FHW36_10240</name>
</gene>
<dbReference type="AlphaFoldDB" id="A0A561PW11"/>
<keyword evidence="4" id="KW-1134">Transmembrane beta strand</keyword>
<comment type="similarity">
    <text evidence="2">Belongs to the outer membrane factor (OMF) (TC 1.B.17) family.</text>
</comment>
<keyword evidence="10" id="KW-1185">Reference proteome</keyword>
<dbReference type="GO" id="GO:0015562">
    <property type="term" value="F:efflux transmembrane transporter activity"/>
    <property type="evidence" value="ECO:0007669"/>
    <property type="project" value="InterPro"/>
</dbReference>
<dbReference type="OrthoDB" id="654853at2"/>
<dbReference type="GO" id="GO:0009279">
    <property type="term" value="C:cell outer membrane"/>
    <property type="evidence" value="ECO:0007669"/>
    <property type="project" value="UniProtKB-SubCell"/>
</dbReference>
<keyword evidence="3" id="KW-0813">Transport</keyword>
<proteinExistence type="inferred from homology"/>
<evidence type="ECO:0000256" key="4">
    <source>
        <dbReference type="ARBA" id="ARBA00022452"/>
    </source>
</evidence>
<organism evidence="9 10">
    <name type="scientific">Chitinophaga polysaccharea</name>
    <dbReference type="NCBI Taxonomy" id="1293035"/>
    <lineage>
        <taxon>Bacteria</taxon>
        <taxon>Pseudomonadati</taxon>
        <taxon>Bacteroidota</taxon>
        <taxon>Chitinophagia</taxon>
        <taxon>Chitinophagales</taxon>
        <taxon>Chitinophagaceae</taxon>
        <taxon>Chitinophaga</taxon>
    </lineage>
</organism>
<dbReference type="RefSeq" id="WP_145665531.1">
    <property type="nucleotide sequence ID" value="NZ_VIWO01000002.1"/>
</dbReference>
<keyword evidence="6" id="KW-0472">Membrane</keyword>
<evidence type="ECO:0000256" key="5">
    <source>
        <dbReference type="ARBA" id="ARBA00022692"/>
    </source>
</evidence>
<dbReference type="Proteomes" id="UP000320811">
    <property type="component" value="Unassembled WGS sequence"/>
</dbReference>
<feature type="chain" id="PRO_5021912356" evidence="8">
    <location>
        <begin position="24"/>
        <end position="459"/>
    </location>
</feature>
<dbReference type="GO" id="GO:0015288">
    <property type="term" value="F:porin activity"/>
    <property type="evidence" value="ECO:0007669"/>
    <property type="project" value="TreeGrafter"/>
</dbReference>
<reference evidence="9 10" key="1">
    <citation type="submission" date="2019-06" db="EMBL/GenBank/DDBJ databases">
        <title>Sorghum-associated microbial communities from plants grown in Nebraska, USA.</title>
        <authorList>
            <person name="Schachtman D."/>
        </authorList>
    </citation>
    <scope>NUCLEOTIDE SEQUENCE [LARGE SCALE GENOMIC DNA]</scope>
    <source>
        <strain evidence="9 10">1209</strain>
    </source>
</reference>